<evidence type="ECO:0000256" key="3">
    <source>
        <dbReference type="ARBA" id="ARBA00022692"/>
    </source>
</evidence>
<dbReference type="Proteomes" id="UP000248349">
    <property type="component" value="Unassembled WGS sequence"/>
</dbReference>
<evidence type="ECO:0000313" key="9">
    <source>
        <dbReference type="EMBL" id="PYH49176.1"/>
    </source>
</evidence>
<organism evidence="9 10">
    <name type="scientific">Aspergillus saccharolyticus JOP 1030-1</name>
    <dbReference type="NCBI Taxonomy" id="1450539"/>
    <lineage>
        <taxon>Eukaryota</taxon>
        <taxon>Fungi</taxon>
        <taxon>Dikarya</taxon>
        <taxon>Ascomycota</taxon>
        <taxon>Pezizomycotina</taxon>
        <taxon>Eurotiomycetes</taxon>
        <taxon>Eurotiomycetidae</taxon>
        <taxon>Eurotiales</taxon>
        <taxon>Aspergillaceae</taxon>
        <taxon>Aspergillus</taxon>
        <taxon>Aspergillus subgen. Circumdati</taxon>
    </lineage>
</organism>
<dbReference type="OrthoDB" id="5415655at2759"/>
<evidence type="ECO:0000256" key="5">
    <source>
        <dbReference type="ARBA" id="ARBA00023136"/>
    </source>
</evidence>
<evidence type="ECO:0000256" key="4">
    <source>
        <dbReference type="ARBA" id="ARBA00022989"/>
    </source>
</evidence>
<evidence type="ECO:0000256" key="6">
    <source>
        <dbReference type="PROSITE-ProRule" id="PRU01087"/>
    </source>
</evidence>
<proteinExistence type="inferred from homology"/>
<protein>
    <submittedName>
        <fullName evidence="9">EBP-domain-containing protein</fullName>
    </submittedName>
</protein>
<reference evidence="9 10" key="1">
    <citation type="submission" date="2016-12" db="EMBL/GenBank/DDBJ databases">
        <title>The genomes of Aspergillus section Nigri reveals drivers in fungal speciation.</title>
        <authorList>
            <consortium name="DOE Joint Genome Institute"/>
            <person name="Vesth T.C."/>
            <person name="Nybo J."/>
            <person name="Theobald S."/>
            <person name="Brandl J."/>
            <person name="Frisvad J.C."/>
            <person name="Nielsen K.F."/>
            <person name="Lyhne E.K."/>
            <person name="Kogle M.E."/>
            <person name="Kuo A."/>
            <person name="Riley R."/>
            <person name="Clum A."/>
            <person name="Nolan M."/>
            <person name="Lipzen A."/>
            <person name="Salamov A."/>
            <person name="Henrissat B."/>
            <person name="Wiebenga A."/>
            <person name="De Vries R.P."/>
            <person name="Grigoriev I.V."/>
            <person name="Mortensen U.H."/>
            <person name="Andersen M.R."/>
            <person name="Baker S.E."/>
        </authorList>
    </citation>
    <scope>NUCLEOTIDE SEQUENCE [LARGE SCALE GENOMIC DNA]</scope>
    <source>
        <strain evidence="9 10">JOP 1030-1</strain>
    </source>
</reference>
<evidence type="ECO:0000256" key="1">
    <source>
        <dbReference type="ARBA" id="ARBA00004141"/>
    </source>
</evidence>
<dbReference type="PROSITE" id="PS51751">
    <property type="entry name" value="EXPERA"/>
    <property type="match status" value="1"/>
</dbReference>
<dbReference type="Pfam" id="PF05241">
    <property type="entry name" value="EBP"/>
    <property type="match status" value="1"/>
</dbReference>
<gene>
    <name evidence="9" type="ORF">BP01DRAFT_352700</name>
</gene>
<feature type="transmembrane region" description="Helical" evidence="7">
    <location>
        <begin position="280"/>
        <end position="302"/>
    </location>
</feature>
<evidence type="ECO:0000313" key="10">
    <source>
        <dbReference type="Proteomes" id="UP000248349"/>
    </source>
</evidence>
<keyword evidence="10" id="KW-1185">Reference proteome</keyword>
<dbReference type="STRING" id="1450539.A0A318ZNQ7"/>
<sequence>MSLKDSVESVLTIAQTQLSKIASHIHLDFLGIHPVAHTYSHYVDHQQPPAAVFPTPHAANADNKIVQQALLYDYSAIMAQPFVLDLPTVLCLVMAFLPMLIAYIMGKRLIPGADSAALPRLLFLWHAYDALTHFLIEGSFLYHCFFSSITISAAQSRFGPVFLNNRDRAYGATYGPAWDPTARLWQEYAKADHRWGGADPTVVSIELLTVLLGGPAATYICYNLYLLANGRLGGRQRGVVAGRTWLVAACLATAELYGGFMTFVPEWLAGSPALNTSHWMYTFVYLTFFNGLWVIVPFWVLWRAADEVTRAFVGGTPELIGGAAVSGGSSRKK</sequence>
<dbReference type="InterPro" id="IPR007905">
    <property type="entry name" value="EBP"/>
</dbReference>
<comment type="subcellular location">
    <subcellularLocation>
        <location evidence="1">Membrane</location>
        <topology evidence="1">Multi-pass membrane protein</topology>
    </subcellularLocation>
</comment>
<dbReference type="GO" id="GO:0005783">
    <property type="term" value="C:endoplasmic reticulum"/>
    <property type="evidence" value="ECO:0007669"/>
    <property type="project" value="TreeGrafter"/>
</dbReference>
<evidence type="ECO:0000256" key="2">
    <source>
        <dbReference type="ARBA" id="ARBA00008337"/>
    </source>
</evidence>
<feature type="transmembrane region" description="Helical" evidence="7">
    <location>
        <begin position="207"/>
        <end position="228"/>
    </location>
</feature>
<dbReference type="RefSeq" id="XP_025435158.1">
    <property type="nucleotide sequence ID" value="XM_025574000.1"/>
</dbReference>
<dbReference type="GO" id="GO:0016020">
    <property type="term" value="C:membrane"/>
    <property type="evidence" value="ECO:0007669"/>
    <property type="project" value="UniProtKB-SubCell"/>
</dbReference>
<evidence type="ECO:0000259" key="8">
    <source>
        <dbReference type="PROSITE" id="PS51751"/>
    </source>
</evidence>
<accession>A0A318ZNQ7</accession>
<dbReference type="EMBL" id="KZ821219">
    <property type="protein sequence ID" value="PYH49176.1"/>
    <property type="molecule type" value="Genomic_DNA"/>
</dbReference>
<name>A0A318ZNQ7_9EURO</name>
<dbReference type="PANTHER" id="PTHR14207:SF1">
    <property type="entry name" value="EMOPAMIL-BINDING PROTEIN-LIKE"/>
    <property type="match status" value="1"/>
</dbReference>
<feature type="transmembrane region" description="Helical" evidence="7">
    <location>
        <begin position="82"/>
        <end position="105"/>
    </location>
</feature>
<dbReference type="GeneID" id="37075228"/>
<feature type="transmembrane region" description="Helical" evidence="7">
    <location>
        <begin position="240"/>
        <end position="260"/>
    </location>
</feature>
<dbReference type="InterPro" id="IPR033118">
    <property type="entry name" value="EXPERA"/>
</dbReference>
<dbReference type="AlphaFoldDB" id="A0A318ZNQ7"/>
<dbReference type="GO" id="GO:0016125">
    <property type="term" value="P:sterol metabolic process"/>
    <property type="evidence" value="ECO:0007669"/>
    <property type="project" value="InterPro"/>
</dbReference>
<keyword evidence="3 6" id="KW-0812">Transmembrane</keyword>
<evidence type="ECO:0000256" key="7">
    <source>
        <dbReference type="SAM" id="Phobius"/>
    </source>
</evidence>
<keyword evidence="4 6" id="KW-1133">Transmembrane helix</keyword>
<dbReference type="GO" id="GO:0047750">
    <property type="term" value="F:cholestenol delta-isomerase activity"/>
    <property type="evidence" value="ECO:0007669"/>
    <property type="project" value="InterPro"/>
</dbReference>
<keyword evidence="5 6" id="KW-0472">Membrane</keyword>
<comment type="similarity">
    <text evidence="2">Belongs to the EBP family.</text>
</comment>
<feature type="domain" description="EXPERA" evidence="8">
    <location>
        <begin position="118"/>
        <end position="301"/>
    </location>
</feature>
<dbReference type="PANTHER" id="PTHR14207">
    <property type="entry name" value="STEROL ISOMERASE"/>
    <property type="match status" value="1"/>
</dbReference>